<gene>
    <name evidence="2" type="ORF">LE_TR22083_c0_g1_i1_g.70645</name>
</gene>
<accession>A0A1J3I8F6</accession>
<evidence type="ECO:0000256" key="1">
    <source>
        <dbReference type="SAM" id="Phobius"/>
    </source>
</evidence>
<protein>
    <submittedName>
        <fullName evidence="2">Uncharacterized protein</fullName>
    </submittedName>
</protein>
<dbReference type="AlphaFoldDB" id="A0A1J3I8F6"/>
<dbReference type="EMBL" id="GEVL01001785">
    <property type="protein sequence ID" value="JAU75556.1"/>
    <property type="molecule type" value="Transcribed_RNA"/>
</dbReference>
<keyword evidence="1" id="KW-0472">Membrane</keyword>
<reference evidence="2" key="1">
    <citation type="submission" date="2016-07" db="EMBL/GenBank/DDBJ databases">
        <title>De novo transcriptome assembly of four accessions of the metal hyperaccumulator plant Noccaea caerulescens.</title>
        <authorList>
            <person name="Blande D."/>
            <person name="Halimaa P."/>
            <person name="Tervahauta A.I."/>
            <person name="Aarts M.G."/>
            <person name="Karenlampi S.O."/>
        </authorList>
    </citation>
    <scope>NUCLEOTIDE SEQUENCE</scope>
</reference>
<keyword evidence="1" id="KW-0812">Transmembrane</keyword>
<feature type="transmembrane region" description="Helical" evidence="1">
    <location>
        <begin position="96"/>
        <end position="116"/>
    </location>
</feature>
<organism evidence="2">
    <name type="scientific">Noccaea caerulescens</name>
    <name type="common">Alpine penny-cress</name>
    <name type="synonym">Thlaspi caerulescens</name>
    <dbReference type="NCBI Taxonomy" id="107243"/>
    <lineage>
        <taxon>Eukaryota</taxon>
        <taxon>Viridiplantae</taxon>
        <taxon>Streptophyta</taxon>
        <taxon>Embryophyta</taxon>
        <taxon>Tracheophyta</taxon>
        <taxon>Spermatophyta</taxon>
        <taxon>Magnoliopsida</taxon>
        <taxon>eudicotyledons</taxon>
        <taxon>Gunneridae</taxon>
        <taxon>Pentapetalae</taxon>
        <taxon>rosids</taxon>
        <taxon>malvids</taxon>
        <taxon>Brassicales</taxon>
        <taxon>Brassicaceae</taxon>
        <taxon>Coluteocarpeae</taxon>
        <taxon>Noccaea</taxon>
    </lineage>
</organism>
<sequence>MHCWAFIVTISWRGKTMRIEKYYMEVPSACKTYYITCVAVDPANNSPQVFWIDMEEGQRGVLDLTCTVAEPRDLPKTEESVRVNKSELQDGANDWIYLYLDLAIATCPPFIFRLIIRRVYRYNARVI</sequence>
<evidence type="ECO:0000313" key="2">
    <source>
        <dbReference type="EMBL" id="JAU75556.1"/>
    </source>
</evidence>
<name>A0A1J3I8F6_NOCCA</name>
<keyword evidence="1" id="KW-1133">Transmembrane helix</keyword>
<proteinExistence type="predicted"/>